<protein>
    <recommendedName>
        <fullName evidence="4">Probable 2-phosphosulfolactate phosphatase</fullName>
        <ecNumber evidence="3">3.1.3.71</ecNumber>
    </recommendedName>
</protein>
<dbReference type="PATRIC" id="fig|37636.3.peg.162"/>
<dbReference type="Proteomes" id="UP000287439">
    <property type="component" value="Unassembled WGS sequence"/>
</dbReference>
<comment type="cofactor">
    <cofactor evidence="1">
        <name>Mg(2+)</name>
        <dbReference type="ChEBI" id="CHEBI:18420"/>
    </cofactor>
</comment>
<dbReference type="GO" id="GO:0000287">
    <property type="term" value="F:magnesium ion binding"/>
    <property type="evidence" value="ECO:0007669"/>
    <property type="project" value="InterPro"/>
</dbReference>
<reference evidence="13 14" key="3">
    <citation type="journal article" date="2019" name="Extremophiles">
        <title>Biogeography of thermophiles and predominance of Thermus scotoductus in domestic water heaters.</title>
        <authorList>
            <person name="Wilpiszeski R.L."/>
            <person name="Zhang Z."/>
            <person name="House C.H."/>
        </authorList>
    </citation>
    <scope>NUCLEOTIDE SEQUENCE [LARGE SCALE GENOMIC DNA]</scope>
    <source>
        <strain evidence="10 15">12_S12</strain>
        <strain evidence="11 13">17_S17</strain>
        <strain evidence="9 14">28_S28</strain>
    </source>
</reference>
<reference evidence="8 12" key="1">
    <citation type="submission" date="2015-09" db="EMBL/GenBank/DDBJ databases">
        <title>Draft genome sequence of Thermus scotoductus strain K1 isolated from a geothermal spring in Nagorno-Karabakh, Armenia.</title>
        <authorList>
            <person name="Saghatelyan A."/>
            <person name="Poghosyan L."/>
            <person name="Panosyan H."/>
            <person name="Birkeland N.-K."/>
        </authorList>
    </citation>
    <scope>NUCLEOTIDE SEQUENCE [LARGE SCALE GENOMIC DNA]</scope>
    <source>
        <strain evidence="8 12">K1</strain>
    </source>
</reference>
<dbReference type="Proteomes" id="UP000287962">
    <property type="component" value="Unassembled WGS sequence"/>
</dbReference>
<evidence type="ECO:0000256" key="2">
    <source>
        <dbReference type="ARBA" id="ARBA00009997"/>
    </source>
</evidence>
<comment type="catalytic activity">
    <reaction evidence="7">
        <text>(2R)-O-phospho-3-sulfolactate + H2O = (2R)-3-sulfolactate + phosphate</text>
        <dbReference type="Rhea" id="RHEA:23416"/>
        <dbReference type="ChEBI" id="CHEBI:15377"/>
        <dbReference type="ChEBI" id="CHEBI:15597"/>
        <dbReference type="ChEBI" id="CHEBI:43474"/>
        <dbReference type="ChEBI" id="CHEBI:58738"/>
        <dbReference type="EC" id="3.1.3.71"/>
    </reaction>
</comment>
<dbReference type="Gene3D" id="3.90.1560.10">
    <property type="entry name" value="ComB-like"/>
    <property type="match status" value="1"/>
</dbReference>
<name>A0A0N0IQR5_THESC</name>
<organism evidence="8 12">
    <name type="scientific">Thermus scotoductus</name>
    <dbReference type="NCBI Taxonomy" id="37636"/>
    <lineage>
        <taxon>Bacteria</taxon>
        <taxon>Thermotogati</taxon>
        <taxon>Deinococcota</taxon>
        <taxon>Deinococci</taxon>
        <taxon>Thermales</taxon>
        <taxon>Thermaceae</taxon>
        <taxon>Thermus</taxon>
    </lineage>
</organism>
<dbReference type="InterPro" id="IPR036702">
    <property type="entry name" value="ComB-like_sf"/>
</dbReference>
<accession>A0A0N0IQR5</accession>
<dbReference type="GO" id="GO:0050532">
    <property type="term" value="F:2-phosphosulfolactate phosphatase activity"/>
    <property type="evidence" value="ECO:0007669"/>
    <property type="project" value="UniProtKB-EC"/>
</dbReference>
<dbReference type="RefSeq" id="WP_054391933.1">
    <property type="nucleotide sequence ID" value="NZ_PELV01000288.1"/>
</dbReference>
<dbReference type="Pfam" id="PF04029">
    <property type="entry name" value="2-ph_phosp"/>
    <property type="match status" value="1"/>
</dbReference>
<evidence type="ECO:0000256" key="3">
    <source>
        <dbReference type="ARBA" id="ARBA00012953"/>
    </source>
</evidence>
<evidence type="ECO:0000313" key="13">
    <source>
        <dbReference type="Proteomes" id="UP000287173"/>
    </source>
</evidence>
<evidence type="ECO:0000313" key="11">
    <source>
        <dbReference type="EMBL" id="RTI10321.1"/>
    </source>
</evidence>
<dbReference type="GO" id="GO:0050545">
    <property type="term" value="F:sulfopyruvate decarboxylase activity"/>
    <property type="evidence" value="ECO:0007669"/>
    <property type="project" value="TreeGrafter"/>
</dbReference>
<keyword evidence="5 8" id="KW-0378">Hydrolase</keyword>
<dbReference type="EC" id="3.1.3.71" evidence="3"/>
<evidence type="ECO:0000313" key="8">
    <source>
        <dbReference type="EMBL" id="KPD32045.1"/>
    </source>
</evidence>
<evidence type="ECO:0000256" key="1">
    <source>
        <dbReference type="ARBA" id="ARBA00001946"/>
    </source>
</evidence>
<evidence type="ECO:0000256" key="4">
    <source>
        <dbReference type="ARBA" id="ARBA00021948"/>
    </source>
</evidence>
<dbReference type="PANTHER" id="PTHR37311">
    <property type="entry name" value="2-PHOSPHOSULFOLACTATE PHOSPHATASE-RELATED"/>
    <property type="match status" value="1"/>
</dbReference>
<dbReference type="EMBL" id="PELV01000288">
    <property type="protein sequence ID" value="RTH17269.1"/>
    <property type="molecule type" value="Genomic_DNA"/>
</dbReference>
<comment type="similarity">
    <text evidence="2">Belongs to the ComB family.</text>
</comment>
<evidence type="ECO:0000256" key="5">
    <source>
        <dbReference type="ARBA" id="ARBA00022801"/>
    </source>
</evidence>
<comment type="caution">
    <text evidence="8">The sequence shown here is derived from an EMBL/GenBank/DDBJ whole genome shotgun (WGS) entry which is preliminary data.</text>
</comment>
<evidence type="ECO:0000313" key="12">
    <source>
        <dbReference type="Proteomes" id="UP000053099"/>
    </source>
</evidence>
<dbReference type="SUPFAM" id="SSF142823">
    <property type="entry name" value="ComB-like"/>
    <property type="match status" value="1"/>
</dbReference>
<evidence type="ECO:0000256" key="6">
    <source>
        <dbReference type="ARBA" id="ARBA00022842"/>
    </source>
</evidence>
<keyword evidence="6" id="KW-0460">Magnesium</keyword>
<evidence type="ECO:0000313" key="14">
    <source>
        <dbReference type="Proteomes" id="UP000287439"/>
    </source>
</evidence>
<dbReference type="EMBL" id="LJJR01000013">
    <property type="protein sequence ID" value="KPD32045.1"/>
    <property type="molecule type" value="Genomic_DNA"/>
</dbReference>
<dbReference type="InterPro" id="IPR005238">
    <property type="entry name" value="ComB-like"/>
</dbReference>
<keyword evidence="15" id="KW-1185">Reference proteome</keyword>
<evidence type="ECO:0000313" key="10">
    <source>
        <dbReference type="EMBL" id="RTI05897.1"/>
    </source>
</evidence>
<sequence length="229" mass="23785">MRFRVDPLPLPGTYRGTAIVVDVIRATTTAGLYLRAGAKALILAPGVEVARALRQEGEILAGEVGGLPPEGFDLGNSPREVERVVGKAVVMATTNGTRAAHAALGARHILLGSLQNARTVAEKARETGEEVHLVCAGKEGQMALDDLYTAGVIGKRLKGLGFSPEGEMAHLALFLAENPAFPVLSSSEAAKALVGVGLGEDVAECARVDVHAVVPRFLGMRGEGMVFGG</sequence>
<reference evidence="10" key="2">
    <citation type="submission" date="2017-10" db="EMBL/GenBank/DDBJ databases">
        <authorList>
            <person name="Wilpiszeski R.L."/>
            <person name="Zhidan Z."/>
            <person name="House C.H."/>
        </authorList>
    </citation>
    <scope>NUCLEOTIDE SEQUENCE</scope>
    <source>
        <strain evidence="10">12_S12</strain>
    </source>
</reference>
<dbReference type="AlphaFoldDB" id="A0A0N0IQR5"/>
<proteinExistence type="inferred from homology"/>
<gene>
    <name evidence="8" type="ORF">AN926_05495</name>
    <name evidence="10" type="ORF">CSW25_10090</name>
    <name evidence="11" type="ORF">CSW30_04330</name>
    <name evidence="9" type="ORF">CSW41_08490</name>
</gene>
<evidence type="ECO:0000313" key="15">
    <source>
        <dbReference type="Proteomes" id="UP000287962"/>
    </source>
</evidence>
<evidence type="ECO:0000256" key="7">
    <source>
        <dbReference type="ARBA" id="ARBA00033711"/>
    </source>
</evidence>
<dbReference type="EMBL" id="PEMG01000096">
    <property type="protein sequence ID" value="RTI10321.1"/>
    <property type="molecule type" value="Genomic_DNA"/>
</dbReference>
<evidence type="ECO:0000313" key="9">
    <source>
        <dbReference type="EMBL" id="RTH17269.1"/>
    </source>
</evidence>
<dbReference type="PANTHER" id="PTHR37311:SF1">
    <property type="entry name" value="2-PHOSPHOSULFOLACTATE PHOSPHATASE-RELATED"/>
    <property type="match status" value="1"/>
</dbReference>
<dbReference type="EMBL" id="PEML01000288">
    <property type="protein sequence ID" value="RTI05897.1"/>
    <property type="molecule type" value="Genomic_DNA"/>
</dbReference>
<dbReference type="Proteomes" id="UP000287173">
    <property type="component" value="Unassembled WGS sequence"/>
</dbReference>
<dbReference type="Proteomes" id="UP000053099">
    <property type="component" value="Unassembled WGS sequence"/>
</dbReference>